<keyword evidence="5" id="KW-1185">Reference proteome</keyword>
<dbReference type="OrthoDB" id="9794782at2"/>
<dbReference type="PRINTS" id="PR01438">
    <property type="entry name" value="UNVRSLSTRESS"/>
</dbReference>
<dbReference type="Pfam" id="PF00582">
    <property type="entry name" value="Usp"/>
    <property type="match status" value="1"/>
</dbReference>
<dbReference type="RefSeq" id="WP_149267408.1">
    <property type="nucleotide sequence ID" value="NZ_VFJB01000010.1"/>
</dbReference>
<dbReference type="InterPro" id="IPR006015">
    <property type="entry name" value="Universal_stress_UspA"/>
</dbReference>
<evidence type="ECO:0000313" key="4">
    <source>
        <dbReference type="EMBL" id="KAA0256828.1"/>
    </source>
</evidence>
<evidence type="ECO:0000259" key="3">
    <source>
        <dbReference type="Pfam" id="PF00582"/>
    </source>
</evidence>
<evidence type="ECO:0000313" key="5">
    <source>
        <dbReference type="Proteomes" id="UP000322876"/>
    </source>
</evidence>
<sequence length="150" mass="16896">MFKPKKILVPVDFSDGSEICFAKAFEIAENAGSKIVLLHVIEKKDNELIQMYLTKEQIEKVNKDIKEYAEKKMDSLLEQVGTGKTVDVEKRIIFGISYNEIVAATENEDFDLVIIASHGKSSMEKFFCGSTTEKVVRRAACSVLVVKEKK</sequence>
<dbReference type="InterPro" id="IPR014729">
    <property type="entry name" value="Rossmann-like_a/b/a_fold"/>
</dbReference>
<dbReference type="InterPro" id="IPR006016">
    <property type="entry name" value="UspA"/>
</dbReference>
<dbReference type="Gene3D" id="3.40.50.620">
    <property type="entry name" value="HUPs"/>
    <property type="match status" value="1"/>
</dbReference>
<dbReference type="GO" id="GO:0005737">
    <property type="term" value="C:cytoplasm"/>
    <property type="evidence" value="ECO:0007669"/>
    <property type="project" value="UniProtKB-SubCell"/>
</dbReference>
<dbReference type="AlphaFoldDB" id="A0A5A8F4T6"/>
<gene>
    <name evidence="4" type="ORF">FHQ18_11910</name>
</gene>
<comment type="similarity">
    <text evidence="1 2">Belongs to the universal stress protein A family.</text>
</comment>
<name>A0A5A8F4T6_9BACT</name>
<dbReference type="PANTHER" id="PTHR46268:SF22">
    <property type="entry name" value="SENSOR PROTEIN KDPD-RELATED"/>
    <property type="match status" value="1"/>
</dbReference>
<comment type="subcellular location">
    <subcellularLocation>
        <location evidence="2">Cytoplasm</location>
    </subcellularLocation>
</comment>
<organism evidence="4 5">
    <name type="scientific">Deferribacter autotrophicus</name>
    <dbReference type="NCBI Taxonomy" id="500465"/>
    <lineage>
        <taxon>Bacteria</taxon>
        <taxon>Pseudomonadati</taxon>
        <taxon>Deferribacterota</taxon>
        <taxon>Deferribacteres</taxon>
        <taxon>Deferribacterales</taxon>
        <taxon>Deferribacteraceae</taxon>
        <taxon>Deferribacter</taxon>
    </lineage>
</organism>
<keyword evidence="2" id="KW-0963">Cytoplasm</keyword>
<evidence type="ECO:0000256" key="2">
    <source>
        <dbReference type="PIRNR" id="PIRNR006276"/>
    </source>
</evidence>
<dbReference type="PIRSF" id="PIRSF006276">
    <property type="entry name" value="UspA"/>
    <property type="match status" value="1"/>
</dbReference>
<dbReference type="Proteomes" id="UP000322876">
    <property type="component" value="Unassembled WGS sequence"/>
</dbReference>
<dbReference type="CDD" id="cd00293">
    <property type="entry name" value="USP-like"/>
    <property type="match status" value="1"/>
</dbReference>
<reference evidence="4 5" key="1">
    <citation type="submission" date="2019-06" db="EMBL/GenBank/DDBJ databases">
        <title>Genomic insights into carbon and energy metabolism of Deferribacter autotrophicus revealed new metabolic traits in the phylum Deferribacteres.</title>
        <authorList>
            <person name="Slobodkin A.I."/>
            <person name="Slobodkina G.B."/>
            <person name="Allioux M."/>
            <person name="Alain K."/>
            <person name="Jebbar M."/>
            <person name="Shadrin V."/>
            <person name="Kublanov I.V."/>
            <person name="Toshchakov S.V."/>
            <person name="Bonch-Osmolovskaya E.A."/>
        </authorList>
    </citation>
    <scope>NUCLEOTIDE SEQUENCE [LARGE SCALE GENOMIC DNA]</scope>
    <source>
        <strain evidence="4 5">SL50</strain>
    </source>
</reference>
<accession>A0A5A8F4T6</accession>
<evidence type="ECO:0000256" key="1">
    <source>
        <dbReference type="ARBA" id="ARBA00008791"/>
    </source>
</evidence>
<dbReference type="SUPFAM" id="SSF52402">
    <property type="entry name" value="Adenine nucleotide alpha hydrolases-like"/>
    <property type="match status" value="1"/>
</dbReference>
<dbReference type="EMBL" id="VFJB01000010">
    <property type="protein sequence ID" value="KAA0256828.1"/>
    <property type="molecule type" value="Genomic_DNA"/>
</dbReference>
<dbReference type="PANTHER" id="PTHR46268">
    <property type="entry name" value="STRESS RESPONSE PROTEIN NHAX"/>
    <property type="match status" value="1"/>
</dbReference>
<protein>
    <recommendedName>
        <fullName evidence="2">Universal stress protein</fullName>
    </recommendedName>
</protein>
<proteinExistence type="inferred from homology"/>
<feature type="domain" description="UspA" evidence="3">
    <location>
        <begin position="5"/>
        <end position="147"/>
    </location>
</feature>
<comment type="caution">
    <text evidence="4">The sequence shown here is derived from an EMBL/GenBank/DDBJ whole genome shotgun (WGS) entry which is preliminary data.</text>
</comment>